<keyword evidence="6" id="KW-1185">Reference proteome</keyword>
<keyword evidence="2" id="KW-0813">Transport</keyword>
<evidence type="ECO:0000313" key="5">
    <source>
        <dbReference type="EMBL" id="ORX59013.1"/>
    </source>
</evidence>
<organism evidence="5 6">
    <name type="scientific">Hesseltinella vesiculosa</name>
    <dbReference type="NCBI Taxonomy" id="101127"/>
    <lineage>
        <taxon>Eukaryota</taxon>
        <taxon>Fungi</taxon>
        <taxon>Fungi incertae sedis</taxon>
        <taxon>Mucoromycota</taxon>
        <taxon>Mucoromycotina</taxon>
        <taxon>Mucoromycetes</taxon>
        <taxon>Mucorales</taxon>
        <taxon>Cunninghamellaceae</taxon>
        <taxon>Hesseltinella</taxon>
    </lineage>
</organism>
<protein>
    <recommendedName>
        <fullName evidence="4">Nucleoporin Nup54 alpha-helical domain-containing protein</fullName>
    </recommendedName>
</protein>
<reference evidence="5 6" key="1">
    <citation type="submission" date="2016-07" db="EMBL/GenBank/DDBJ databases">
        <title>Pervasive Adenine N6-methylation of Active Genes in Fungi.</title>
        <authorList>
            <consortium name="DOE Joint Genome Institute"/>
            <person name="Mondo S.J."/>
            <person name="Dannebaum R.O."/>
            <person name="Kuo R.C."/>
            <person name="Labutti K."/>
            <person name="Haridas S."/>
            <person name="Kuo A."/>
            <person name="Salamov A."/>
            <person name="Ahrendt S.R."/>
            <person name="Lipzen A."/>
            <person name="Sullivan W."/>
            <person name="Andreopoulos W.B."/>
            <person name="Clum A."/>
            <person name="Lindquist E."/>
            <person name="Daum C."/>
            <person name="Ramamoorthy G.K."/>
            <person name="Gryganskyi A."/>
            <person name="Culley D."/>
            <person name="Magnuson J.K."/>
            <person name="James T.Y."/>
            <person name="O'Malley M.A."/>
            <person name="Stajich J.E."/>
            <person name="Spatafora J.W."/>
            <person name="Visel A."/>
            <person name="Grigoriev I.V."/>
        </authorList>
    </citation>
    <scope>NUCLEOTIDE SEQUENCE [LARGE SCALE GENOMIC DNA]</scope>
    <source>
        <strain evidence="5 6">NRRL 3301</strain>
    </source>
</reference>
<evidence type="ECO:0000259" key="4">
    <source>
        <dbReference type="Pfam" id="PF13874"/>
    </source>
</evidence>
<dbReference type="Proteomes" id="UP000242146">
    <property type="component" value="Unassembled WGS sequence"/>
</dbReference>
<dbReference type="GO" id="GO:0044613">
    <property type="term" value="C:nuclear pore central transport channel"/>
    <property type="evidence" value="ECO:0007669"/>
    <property type="project" value="TreeGrafter"/>
</dbReference>
<dbReference type="InterPro" id="IPR025712">
    <property type="entry name" value="Nup54_alpha-helical_dom"/>
</dbReference>
<keyword evidence="3" id="KW-0539">Nucleus</keyword>
<dbReference type="OrthoDB" id="6162375at2759"/>
<comment type="subcellular location">
    <subcellularLocation>
        <location evidence="1">Nucleus</location>
    </subcellularLocation>
</comment>
<dbReference type="STRING" id="101127.A0A1X2GQB5"/>
<dbReference type="GO" id="GO:0036228">
    <property type="term" value="P:protein localization to nuclear inner membrane"/>
    <property type="evidence" value="ECO:0007669"/>
    <property type="project" value="TreeGrafter"/>
</dbReference>
<dbReference type="InterPro" id="IPR024864">
    <property type="entry name" value="Nup54/Nup57/Nup44"/>
</dbReference>
<dbReference type="PANTHER" id="PTHR13000:SF0">
    <property type="entry name" value="NUCLEOPORIN P54"/>
    <property type="match status" value="1"/>
</dbReference>
<dbReference type="Pfam" id="PF13874">
    <property type="entry name" value="Nup54"/>
    <property type="match status" value="1"/>
</dbReference>
<feature type="domain" description="Nucleoporin Nup54 alpha-helical" evidence="4">
    <location>
        <begin position="136"/>
        <end position="275"/>
    </location>
</feature>
<accession>A0A1X2GQB5</accession>
<sequence length="346" mass="38573">TSAAPTTGFGGGFGATATSTAPTTGLFGAAAQPTKSFGGFGAAPIPSTATNTGGIGSFGQAKPLFGQPAPGAFGQPLQPSMFGAQPQQPQKPQQPTNTWQQLACLRAGWDPSSKLCNFNHFFYNSVSPNQVHLYMKPADVPDEAWVEAQRLNPDPTCMVPVRAVGFQDLLKRINNQDEQSNMHKAKTEELKQRYERVQHEFELKTVSRVEEYRRRHIYQTQRLIQFLRLVQMLRYKGADLTSEEEQLKNSLEKLASEQLNRSPDSLETKIGKLWMSLNQIKQQESQDNGLHDQYKWQLSDETSRARVAEALSDEQTAINHVVNLLHKDMNDLTSLEAKLKLNSNKS</sequence>
<feature type="non-terminal residue" evidence="5">
    <location>
        <position position="1"/>
    </location>
</feature>
<evidence type="ECO:0000256" key="2">
    <source>
        <dbReference type="ARBA" id="ARBA00022448"/>
    </source>
</evidence>
<comment type="caution">
    <text evidence="5">The sequence shown here is derived from an EMBL/GenBank/DDBJ whole genome shotgun (WGS) entry which is preliminary data.</text>
</comment>
<dbReference type="GO" id="GO:0017056">
    <property type="term" value="F:structural constituent of nuclear pore"/>
    <property type="evidence" value="ECO:0007669"/>
    <property type="project" value="TreeGrafter"/>
</dbReference>
<dbReference type="AlphaFoldDB" id="A0A1X2GQB5"/>
<dbReference type="GO" id="GO:0006999">
    <property type="term" value="P:nuclear pore organization"/>
    <property type="evidence" value="ECO:0007669"/>
    <property type="project" value="TreeGrafter"/>
</dbReference>
<evidence type="ECO:0000256" key="3">
    <source>
        <dbReference type="ARBA" id="ARBA00023242"/>
    </source>
</evidence>
<dbReference type="GO" id="GO:0006607">
    <property type="term" value="P:NLS-bearing protein import into nucleus"/>
    <property type="evidence" value="ECO:0007669"/>
    <property type="project" value="TreeGrafter"/>
</dbReference>
<proteinExistence type="predicted"/>
<dbReference type="PANTHER" id="PTHR13000">
    <property type="entry name" value="NUCLEOPORIN P54"/>
    <property type="match status" value="1"/>
</dbReference>
<evidence type="ECO:0000313" key="6">
    <source>
        <dbReference type="Proteomes" id="UP000242146"/>
    </source>
</evidence>
<name>A0A1X2GQB5_9FUNG</name>
<gene>
    <name evidence="5" type="ORF">DM01DRAFT_321329</name>
</gene>
<evidence type="ECO:0000256" key="1">
    <source>
        <dbReference type="ARBA" id="ARBA00004123"/>
    </source>
</evidence>
<dbReference type="EMBL" id="MCGT01000006">
    <property type="protein sequence ID" value="ORX59013.1"/>
    <property type="molecule type" value="Genomic_DNA"/>
</dbReference>